<dbReference type="InterPro" id="IPR020471">
    <property type="entry name" value="AKR"/>
</dbReference>
<sequence>MTKLTDTYTLANGVKIPQVGFGTWQIPDGPIAYKAVADALAAGYRHIDTAWQYKNEASVGKAVRDSGIARDELFITSKLPAHAKSYEAAKTAIEESMANLGLDQLDLYLIHAPWPWSDLGGDYREANREVWRAMEEFYQSGRVKAIGISNFNARDQKDLYAHATIQPMVLQLQYYIGFTEAENVQAAQDNGMLVEAFSPLATGFLLNNPDVQKVAAAHGVSVAQVAIKYVLQHGLLPLPKATAPQHISQNAQLEFELTPAEMAFLDTLKDTAPGEDDNLY</sequence>
<keyword evidence="6" id="KW-1185">Reference proteome</keyword>
<dbReference type="Proteomes" id="UP001597192">
    <property type="component" value="Unassembled WGS sequence"/>
</dbReference>
<reference evidence="6" key="1">
    <citation type="journal article" date="2019" name="Int. J. Syst. Evol. Microbiol.">
        <title>The Global Catalogue of Microorganisms (GCM) 10K type strain sequencing project: providing services to taxonomists for standard genome sequencing and annotation.</title>
        <authorList>
            <consortium name="The Broad Institute Genomics Platform"/>
            <consortium name="The Broad Institute Genome Sequencing Center for Infectious Disease"/>
            <person name="Wu L."/>
            <person name="Ma J."/>
        </authorList>
    </citation>
    <scope>NUCLEOTIDE SEQUENCE [LARGE SCALE GENOMIC DNA]</scope>
    <source>
        <strain evidence="6">CCM 8947</strain>
    </source>
</reference>
<comment type="similarity">
    <text evidence="1">Belongs to the aldo/keto reductase family.</text>
</comment>
<evidence type="ECO:0000313" key="6">
    <source>
        <dbReference type="Proteomes" id="UP001597192"/>
    </source>
</evidence>
<evidence type="ECO:0000313" key="5">
    <source>
        <dbReference type="EMBL" id="MFD1431676.1"/>
    </source>
</evidence>
<dbReference type="Gene3D" id="3.20.20.100">
    <property type="entry name" value="NADP-dependent oxidoreductase domain"/>
    <property type="match status" value="1"/>
</dbReference>
<dbReference type="SUPFAM" id="SSF51430">
    <property type="entry name" value="NAD(P)-linked oxidoreductase"/>
    <property type="match status" value="1"/>
</dbReference>
<keyword evidence="3" id="KW-0560">Oxidoreductase</keyword>
<gene>
    <name evidence="5" type="ORF">ACFQ47_03110</name>
</gene>
<evidence type="ECO:0000256" key="3">
    <source>
        <dbReference type="ARBA" id="ARBA00023002"/>
    </source>
</evidence>
<dbReference type="PRINTS" id="PR00069">
    <property type="entry name" value="ALDKETRDTASE"/>
</dbReference>
<evidence type="ECO:0000259" key="4">
    <source>
        <dbReference type="Pfam" id="PF00248"/>
    </source>
</evidence>
<feature type="domain" description="NADP-dependent oxidoreductase" evidence="4">
    <location>
        <begin position="19"/>
        <end position="268"/>
    </location>
</feature>
<dbReference type="PROSITE" id="PS00062">
    <property type="entry name" value="ALDOKETO_REDUCTASE_2"/>
    <property type="match status" value="1"/>
</dbReference>
<evidence type="ECO:0000256" key="2">
    <source>
        <dbReference type="ARBA" id="ARBA00022857"/>
    </source>
</evidence>
<organism evidence="5 6">
    <name type="scientific">Lacticaseibacillus yichunensis</name>
    <dbReference type="NCBI Taxonomy" id="2486015"/>
    <lineage>
        <taxon>Bacteria</taxon>
        <taxon>Bacillati</taxon>
        <taxon>Bacillota</taxon>
        <taxon>Bacilli</taxon>
        <taxon>Lactobacillales</taxon>
        <taxon>Lactobacillaceae</taxon>
        <taxon>Lacticaseibacillus</taxon>
    </lineage>
</organism>
<dbReference type="PIRSF" id="PIRSF000097">
    <property type="entry name" value="AKR"/>
    <property type="match status" value="1"/>
</dbReference>
<dbReference type="InterPro" id="IPR036812">
    <property type="entry name" value="NAD(P)_OxRdtase_dom_sf"/>
</dbReference>
<protein>
    <submittedName>
        <fullName evidence="5">Aldo/keto reductase</fullName>
    </submittedName>
</protein>
<dbReference type="InterPro" id="IPR023210">
    <property type="entry name" value="NADP_OxRdtase_dom"/>
</dbReference>
<evidence type="ECO:0000256" key="1">
    <source>
        <dbReference type="ARBA" id="ARBA00007905"/>
    </source>
</evidence>
<dbReference type="PANTHER" id="PTHR43827:SF3">
    <property type="entry name" value="NADP-DEPENDENT OXIDOREDUCTASE DOMAIN-CONTAINING PROTEIN"/>
    <property type="match status" value="1"/>
</dbReference>
<proteinExistence type="inferred from homology"/>
<dbReference type="InterPro" id="IPR018170">
    <property type="entry name" value="Aldo/ket_reductase_CS"/>
</dbReference>
<dbReference type="Pfam" id="PF00248">
    <property type="entry name" value="Aldo_ket_red"/>
    <property type="match status" value="1"/>
</dbReference>
<dbReference type="PANTHER" id="PTHR43827">
    <property type="entry name" value="2,5-DIKETO-D-GLUCONIC ACID REDUCTASE"/>
    <property type="match status" value="1"/>
</dbReference>
<dbReference type="RefSeq" id="WP_125697174.1">
    <property type="nucleotide sequence ID" value="NZ_JBHTOG010000013.1"/>
</dbReference>
<dbReference type="CDD" id="cd19071">
    <property type="entry name" value="AKR_AKR1-5-like"/>
    <property type="match status" value="1"/>
</dbReference>
<keyword evidence="2" id="KW-0521">NADP</keyword>
<dbReference type="PROSITE" id="PS00798">
    <property type="entry name" value="ALDOKETO_REDUCTASE_1"/>
    <property type="match status" value="1"/>
</dbReference>
<comment type="caution">
    <text evidence="5">The sequence shown here is derived from an EMBL/GenBank/DDBJ whole genome shotgun (WGS) entry which is preliminary data.</text>
</comment>
<accession>A0ABW4CP54</accession>
<name>A0ABW4CP54_9LACO</name>
<dbReference type="EMBL" id="JBHTOG010000013">
    <property type="protein sequence ID" value="MFD1431676.1"/>
    <property type="molecule type" value="Genomic_DNA"/>
</dbReference>